<dbReference type="GO" id="GO:0006352">
    <property type="term" value="P:DNA-templated transcription initiation"/>
    <property type="evidence" value="ECO:0007669"/>
    <property type="project" value="InterPro"/>
</dbReference>
<dbReference type="CDD" id="cd06171">
    <property type="entry name" value="Sigma70_r4"/>
    <property type="match status" value="1"/>
</dbReference>
<proteinExistence type="inferred from homology"/>
<keyword evidence="3" id="KW-0731">Sigma factor</keyword>
<dbReference type="SUPFAM" id="SSF88946">
    <property type="entry name" value="Sigma2 domain of RNA polymerase sigma factors"/>
    <property type="match status" value="1"/>
</dbReference>
<dbReference type="RefSeq" id="WP_076928611.1">
    <property type="nucleotide sequence ID" value="NZ_LT605205.1"/>
</dbReference>
<dbReference type="AlphaFoldDB" id="A0A1R3SZS3"/>
<accession>A0A1R3SZS3</accession>
<dbReference type="InterPro" id="IPR014284">
    <property type="entry name" value="RNA_pol_sigma-70_dom"/>
</dbReference>
<keyword evidence="7" id="KW-1185">Reference proteome</keyword>
<dbReference type="STRING" id="1642647.PSM36_0472"/>
<dbReference type="InterPro" id="IPR013324">
    <property type="entry name" value="RNA_pol_sigma_r3/r4-like"/>
</dbReference>
<sequence>MRDPSKLVKREKDIASIYTLYVDDLFTYGCYLGFAREIVKDAIHDIFIKITTDSNKLDNISNIKFYLFRSLKNRLLDIHKNQREHIDLENIDLLQEIPFNIQVNIEDLMIEEEEQMQIKTGIEQMLNSLTDRQREIIYLRYVQGYDYPQIAELLQISVHGCRKLVSKAILSLREKFGIFFLLGYHSYFLLTLK</sequence>
<dbReference type="InterPro" id="IPR039425">
    <property type="entry name" value="RNA_pol_sigma-70-like"/>
</dbReference>
<dbReference type="Proteomes" id="UP000187464">
    <property type="component" value="Chromosome I"/>
</dbReference>
<reference evidence="6 7" key="1">
    <citation type="submission" date="2016-08" db="EMBL/GenBank/DDBJ databases">
        <authorList>
            <person name="Seilhamer J.J."/>
        </authorList>
    </citation>
    <scope>NUCLEOTIDE SEQUENCE [LARGE SCALE GENOMIC DNA]</scope>
    <source>
        <strain evidence="6">M3/6</strain>
    </source>
</reference>
<evidence type="ECO:0000259" key="5">
    <source>
        <dbReference type="Pfam" id="PF08281"/>
    </source>
</evidence>
<dbReference type="GO" id="GO:0003677">
    <property type="term" value="F:DNA binding"/>
    <property type="evidence" value="ECO:0007669"/>
    <property type="project" value="InterPro"/>
</dbReference>
<organism evidence="6 7">
    <name type="scientific">Proteiniphilum saccharofermentans</name>
    <dbReference type="NCBI Taxonomy" id="1642647"/>
    <lineage>
        <taxon>Bacteria</taxon>
        <taxon>Pseudomonadati</taxon>
        <taxon>Bacteroidota</taxon>
        <taxon>Bacteroidia</taxon>
        <taxon>Bacteroidales</taxon>
        <taxon>Dysgonomonadaceae</taxon>
        <taxon>Proteiniphilum</taxon>
    </lineage>
</organism>
<dbReference type="NCBIfam" id="TIGR02937">
    <property type="entry name" value="sigma70-ECF"/>
    <property type="match status" value="1"/>
</dbReference>
<dbReference type="InterPro" id="IPR013249">
    <property type="entry name" value="RNA_pol_sigma70_r4_t2"/>
</dbReference>
<dbReference type="PANTHER" id="PTHR43133:SF46">
    <property type="entry name" value="RNA POLYMERASE SIGMA-70 FACTOR ECF SUBFAMILY"/>
    <property type="match status" value="1"/>
</dbReference>
<evidence type="ECO:0000256" key="4">
    <source>
        <dbReference type="ARBA" id="ARBA00023163"/>
    </source>
</evidence>
<protein>
    <submittedName>
        <fullName evidence="6">RNA polymerase sigma factor, sigma-70 family</fullName>
    </submittedName>
</protein>
<dbReference type="GO" id="GO:0016987">
    <property type="term" value="F:sigma factor activity"/>
    <property type="evidence" value="ECO:0007669"/>
    <property type="project" value="UniProtKB-KW"/>
</dbReference>
<evidence type="ECO:0000256" key="1">
    <source>
        <dbReference type="ARBA" id="ARBA00010641"/>
    </source>
</evidence>
<evidence type="ECO:0000313" key="7">
    <source>
        <dbReference type="Proteomes" id="UP000187464"/>
    </source>
</evidence>
<dbReference type="SUPFAM" id="SSF88659">
    <property type="entry name" value="Sigma3 and sigma4 domains of RNA polymerase sigma factors"/>
    <property type="match status" value="1"/>
</dbReference>
<dbReference type="InterPro" id="IPR013325">
    <property type="entry name" value="RNA_pol_sigma_r2"/>
</dbReference>
<dbReference type="EMBL" id="LT605205">
    <property type="protein sequence ID" value="SCD19302.1"/>
    <property type="molecule type" value="Genomic_DNA"/>
</dbReference>
<dbReference type="KEGG" id="psac:PSM36_0472"/>
<dbReference type="InterPro" id="IPR036388">
    <property type="entry name" value="WH-like_DNA-bd_sf"/>
</dbReference>
<gene>
    <name evidence="6" type="ORF">PSM36_0472</name>
</gene>
<evidence type="ECO:0000313" key="6">
    <source>
        <dbReference type="EMBL" id="SCD19302.1"/>
    </source>
</evidence>
<feature type="domain" description="RNA polymerase sigma factor 70 region 4 type 2" evidence="5">
    <location>
        <begin position="122"/>
        <end position="169"/>
    </location>
</feature>
<dbReference type="Gene3D" id="1.10.10.10">
    <property type="entry name" value="Winged helix-like DNA-binding domain superfamily/Winged helix DNA-binding domain"/>
    <property type="match status" value="1"/>
</dbReference>
<evidence type="ECO:0000256" key="2">
    <source>
        <dbReference type="ARBA" id="ARBA00023015"/>
    </source>
</evidence>
<keyword evidence="2" id="KW-0805">Transcription regulation</keyword>
<dbReference type="PANTHER" id="PTHR43133">
    <property type="entry name" value="RNA POLYMERASE ECF-TYPE SIGMA FACTO"/>
    <property type="match status" value="1"/>
</dbReference>
<keyword evidence="4" id="KW-0804">Transcription</keyword>
<dbReference type="Pfam" id="PF08281">
    <property type="entry name" value="Sigma70_r4_2"/>
    <property type="match status" value="1"/>
</dbReference>
<name>A0A1R3SZS3_9BACT</name>
<comment type="similarity">
    <text evidence="1">Belongs to the sigma-70 factor family. ECF subfamily.</text>
</comment>
<dbReference type="Gene3D" id="1.10.1740.10">
    <property type="match status" value="1"/>
</dbReference>
<evidence type="ECO:0000256" key="3">
    <source>
        <dbReference type="ARBA" id="ARBA00023082"/>
    </source>
</evidence>